<protein>
    <submittedName>
        <fullName evidence="1">Uncharacterized protein</fullName>
    </submittedName>
</protein>
<dbReference type="EMBL" id="MW423737">
    <property type="protein sequence ID" value="QQK88531.1"/>
    <property type="molecule type" value="Genomic_DNA"/>
</dbReference>
<evidence type="ECO:0000313" key="1">
    <source>
        <dbReference type="EMBL" id="QQK88531.1"/>
    </source>
</evidence>
<reference evidence="1" key="1">
    <citation type="submission" date="2020-12" db="EMBL/GenBank/DDBJ databases">
        <authorList>
            <person name="Hu Z."/>
        </authorList>
    </citation>
    <scope>NUCLEOTIDE SEQUENCE</scope>
</reference>
<proteinExistence type="predicted"/>
<sequence length="153" mass="17392">MAIVNEKMKRGFEELYRIGATANVLQNFMREHVDYTYSIEDLRSMDELSLECRNGFNLIKLGMQEIMVKQEEHIEFLGRKLTKGGGVRFPNSEALLVRLNANTDRVVWELTPDTYYRMKSELESKGFPFAIIPCGTVADNGTTSVTQGESNDA</sequence>
<organism evidence="1">
    <name type="scientific">Vibrio phage PH669</name>
    <dbReference type="NCBI Taxonomy" id="2800823"/>
    <lineage>
        <taxon>Viruses</taxon>
        <taxon>Duplodnaviria</taxon>
        <taxon>Heunggongvirae</taxon>
        <taxon>Uroviricota</taxon>
        <taxon>Caudoviricetes</taxon>
        <taxon>Queuovirinae</taxon>
    </lineage>
</organism>
<name>A0A7T6ZN46_9CAUD</name>
<accession>A0A7T6ZN46</accession>